<comment type="caution">
    <text evidence="5">The sequence shown here is derived from an EMBL/GenBank/DDBJ whole genome shotgun (WGS) entry which is preliminary data.</text>
</comment>
<keyword evidence="3" id="KW-0408">Iron</keyword>
<dbReference type="EMBL" id="JANFZH010000023">
    <property type="protein sequence ID" value="MCQ4840442.1"/>
    <property type="molecule type" value="Genomic_DNA"/>
</dbReference>
<dbReference type="GeneID" id="90533397"/>
<dbReference type="InterPro" id="IPR058240">
    <property type="entry name" value="rSAM_sf"/>
</dbReference>
<gene>
    <name evidence="5" type="ORF">NE695_11020</name>
</gene>
<dbReference type="PANTHER" id="PTHR43273">
    <property type="entry name" value="ANAEROBIC SULFATASE-MATURATING ENZYME HOMOLOG ASLB-RELATED"/>
    <property type="match status" value="1"/>
</dbReference>
<dbReference type="SFLD" id="SFLDG01386">
    <property type="entry name" value="main_SPASM_domain-containing"/>
    <property type="match status" value="1"/>
</dbReference>
<dbReference type="InterPro" id="IPR013785">
    <property type="entry name" value="Aldolase_TIM"/>
</dbReference>
<evidence type="ECO:0000256" key="2">
    <source>
        <dbReference type="ARBA" id="ARBA00022723"/>
    </source>
</evidence>
<name>A0ABT1S0I2_9FIRM</name>
<evidence type="ECO:0000256" key="4">
    <source>
        <dbReference type="ARBA" id="ARBA00023014"/>
    </source>
</evidence>
<evidence type="ECO:0000256" key="1">
    <source>
        <dbReference type="ARBA" id="ARBA00022691"/>
    </source>
</evidence>
<organism evidence="5 6">
    <name type="scientific">Neglectibacter timonensis</name>
    <dbReference type="NCBI Taxonomy" id="1776382"/>
    <lineage>
        <taxon>Bacteria</taxon>
        <taxon>Bacillati</taxon>
        <taxon>Bacillota</taxon>
        <taxon>Clostridia</taxon>
        <taxon>Eubacteriales</taxon>
        <taxon>Oscillospiraceae</taxon>
        <taxon>Neglectibacter</taxon>
    </lineage>
</organism>
<dbReference type="SFLD" id="SFLDG01067">
    <property type="entry name" value="SPASM/twitch_domain_containing"/>
    <property type="match status" value="1"/>
</dbReference>
<dbReference type="RefSeq" id="WP_066866453.1">
    <property type="nucleotide sequence ID" value="NZ_CABKVV010000014.1"/>
</dbReference>
<dbReference type="InterPro" id="IPR007197">
    <property type="entry name" value="rSAM"/>
</dbReference>
<dbReference type="Proteomes" id="UP001524473">
    <property type="component" value="Unassembled WGS sequence"/>
</dbReference>
<dbReference type="InterPro" id="IPR026412">
    <property type="entry name" value="rSAM_Cxxx_rpt"/>
</dbReference>
<protein>
    <submittedName>
        <fullName evidence="5">Radical SAM peptide maturase, CXXX-repeat target family</fullName>
    </submittedName>
</protein>
<dbReference type="PANTHER" id="PTHR43273:SF8">
    <property type="entry name" value="RADICAL SAM DOMAIN PROTEIN"/>
    <property type="match status" value="1"/>
</dbReference>
<keyword evidence="6" id="KW-1185">Reference proteome</keyword>
<dbReference type="InterPro" id="IPR023867">
    <property type="entry name" value="Sulphatase_maturase_rSAM"/>
</dbReference>
<keyword evidence="2" id="KW-0479">Metal-binding</keyword>
<accession>A0ABT1S0I2</accession>
<reference evidence="5 6" key="1">
    <citation type="submission" date="2022-06" db="EMBL/GenBank/DDBJ databases">
        <title>Isolation of gut microbiota from human fecal samples.</title>
        <authorList>
            <person name="Pamer E.G."/>
            <person name="Barat B."/>
            <person name="Waligurski E."/>
            <person name="Medina S."/>
            <person name="Paddock L."/>
            <person name="Mostad J."/>
        </authorList>
    </citation>
    <scope>NUCLEOTIDE SEQUENCE [LARGE SCALE GENOMIC DNA]</scope>
    <source>
        <strain evidence="5 6">DFI.9.73</strain>
    </source>
</reference>
<keyword evidence="1" id="KW-0949">S-adenosyl-L-methionine</keyword>
<evidence type="ECO:0000256" key="3">
    <source>
        <dbReference type="ARBA" id="ARBA00023004"/>
    </source>
</evidence>
<evidence type="ECO:0000313" key="5">
    <source>
        <dbReference type="EMBL" id="MCQ4840442.1"/>
    </source>
</evidence>
<keyword evidence="4" id="KW-0411">Iron-sulfur</keyword>
<sequence>MTRRTEQFQDRLARLFPVNQSSGGGVSKRGVLTRTVTFAVTDACSLRCTYCYQGVKANHVMRFETAKKFIDLILSDNEYINPELSPGVIIEFIGGEPLLEIELIDQITDYFIGELIRLQHPWATRFCISICSNGTHYFQPKVQEYLKKHMSHLSFSISIDGNKELHDACRVFPDGRGSYDLAMKGVRHFVDVLGGTMGSKMTLCPQNVEHSFEAVKSLLENGYREINLNCVYEEGWELSHARILYGQLKHLSEYVLEHGLEKEAYISMFEENFFHPKDPKDLQNWCGGTGDMISVDYTGNIYPCIRYMPNSLGEGIKPLTVGHVDTGILRSEEHKNCAHCLQCIDRRTQSTDECFSCPIAEGCSWCSAYNYQIFGTPDRRATFICVMHKARALANAYHWNRIYRAEDSRKRHKIYIPKDWALEIIDETEWNMLKELEEV</sequence>
<evidence type="ECO:0000313" key="6">
    <source>
        <dbReference type="Proteomes" id="UP001524473"/>
    </source>
</evidence>
<dbReference type="SUPFAM" id="SSF102114">
    <property type="entry name" value="Radical SAM enzymes"/>
    <property type="match status" value="1"/>
</dbReference>
<dbReference type="SFLD" id="SFLDS00029">
    <property type="entry name" value="Radical_SAM"/>
    <property type="match status" value="1"/>
</dbReference>
<dbReference type="Gene3D" id="3.20.20.70">
    <property type="entry name" value="Aldolase class I"/>
    <property type="match status" value="1"/>
</dbReference>
<dbReference type="NCBIfam" id="TIGR04115">
    <property type="entry name" value="rSAM_Cxxx_rpt"/>
    <property type="match status" value="1"/>
</dbReference>
<proteinExistence type="predicted"/>
<dbReference type="SFLD" id="SFLDG01384">
    <property type="entry name" value="thioether_bond_formation_requi"/>
    <property type="match status" value="1"/>
</dbReference>
<dbReference type="CDD" id="cd01335">
    <property type="entry name" value="Radical_SAM"/>
    <property type="match status" value="1"/>
</dbReference>